<proteinExistence type="predicted"/>
<dbReference type="EMBL" id="CP001848">
    <property type="protein sequence ID" value="ADB15109.1"/>
    <property type="molecule type" value="Genomic_DNA"/>
</dbReference>
<keyword evidence="2" id="KW-1185">Reference proteome</keyword>
<evidence type="ECO:0000313" key="2">
    <source>
        <dbReference type="Proteomes" id="UP000001887"/>
    </source>
</evidence>
<evidence type="ECO:0000313" key="1">
    <source>
        <dbReference type="EMBL" id="ADB15109.1"/>
    </source>
</evidence>
<dbReference type="KEGG" id="psl:Psta_0419"/>
<dbReference type="Proteomes" id="UP000001887">
    <property type="component" value="Chromosome"/>
</dbReference>
<protein>
    <recommendedName>
        <fullName evidence="3">Knr4/Smi1-like domain-containing protein</fullName>
    </recommendedName>
</protein>
<accession>D2R378</accession>
<name>D2R378_PIRSD</name>
<dbReference type="OrthoDB" id="283601at2"/>
<dbReference type="STRING" id="530564.Psta_0419"/>
<sequence length="161" mass="17979">MRMIDGRLVVPEFMLRLAANGIWPSERGNLESQNLNPILAPESIRDWAPGERTVYFYPLPQCTIQMLINGGDRFWLSEHAAPLGIDHTLAVAIGDFGLGSDAPLVLDYRRSAESPCVLRLQWGRAGNQWIKVADSFEEFVAITGLASAIPRFREQSGQPER</sequence>
<dbReference type="HOGENOM" id="CLU_1642163_0_0_0"/>
<organism evidence="1 2">
    <name type="scientific">Pirellula staleyi (strain ATCC 27377 / DSM 6068 / ICPB 4128)</name>
    <name type="common">Pirella staleyi</name>
    <dbReference type="NCBI Taxonomy" id="530564"/>
    <lineage>
        <taxon>Bacteria</taxon>
        <taxon>Pseudomonadati</taxon>
        <taxon>Planctomycetota</taxon>
        <taxon>Planctomycetia</taxon>
        <taxon>Pirellulales</taxon>
        <taxon>Pirellulaceae</taxon>
        <taxon>Pirellula</taxon>
    </lineage>
</organism>
<dbReference type="eggNOG" id="ENOG502ZM0X">
    <property type="taxonomic scope" value="Bacteria"/>
</dbReference>
<reference evidence="1 2" key="1">
    <citation type="journal article" date="2009" name="Stand. Genomic Sci.">
        <title>Complete genome sequence of Pirellula staleyi type strain (ATCC 27377).</title>
        <authorList>
            <person name="Clum A."/>
            <person name="Tindall B.J."/>
            <person name="Sikorski J."/>
            <person name="Ivanova N."/>
            <person name="Mavrommatis K."/>
            <person name="Lucas S."/>
            <person name="Glavina del Rio T."/>
            <person name="Nolan M."/>
            <person name="Chen F."/>
            <person name="Tice H."/>
            <person name="Pitluck S."/>
            <person name="Cheng J.F."/>
            <person name="Chertkov O."/>
            <person name="Brettin T."/>
            <person name="Han C."/>
            <person name="Detter J.C."/>
            <person name="Kuske C."/>
            <person name="Bruce D."/>
            <person name="Goodwin L."/>
            <person name="Ovchinikova G."/>
            <person name="Pati A."/>
            <person name="Mikhailova N."/>
            <person name="Chen A."/>
            <person name="Palaniappan K."/>
            <person name="Land M."/>
            <person name="Hauser L."/>
            <person name="Chang Y.J."/>
            <person name="Jeffries C.D."/>
            <person name="Chain P."/>
            <person name="Rohde M."/>
            <person name="Goker M."/>
            <person name="Bristow J."/>
            <person name="Eisen J.A."/>
            <person name="Markowitz V."/>
            <person name="Hugenholtz P."/>
            <person name="Kyrpides N.C."/>
            <person name="Klenk H.P."/>
            <person name="Lapidus A."/>
        </authorList>
    </citation>
    <scope>NUCLEOTIDE SEQUENCE [LARGE SCALE GENOMIC DNA]</scope>
    <source>
        <strain evidence="2">ATCC 27377 / DSM 6068 / ICPB 4128</strain>
    </source>
</reference>
<dbReference type="AlphaFoldDB" id="D2R378"/>
<gene>
    <name evidence="1" type="ordered locus">Psta_0419</name>
</gene>
<evidence type="ECO:0008006" key="3">
    <source>
        <dbReference type="Google" id="ProtNLM"/>
    </source>
</evidence>